<keyword evidence="1" id="KW-1133">Transmembrane helix</keyword>
<accession>A0A856MI48</accession>
<reference evidence="2 3" key="1">
    <citation type="submission" date="2018-06" db="EMBL/GenBank/DDBJ databases">
        <title>Comparative genomics of Brasilonema spp. strains.</title>
        <authorList>
            <person name="Alvarenga D.O."/>
            <person name="Fiore M.F."/>
            <person name="Varani A.M."/>
        </authorList>
    </citation>
    <scope>NUCLEOTIDE SEQUENCE [LARGE SCALE GENOMIC DNA]</scope>
    <source>
        <strain evidence="2 3">CENA114</strain>
    </source>
</reference>
<name>A0A856MI48_9CYAN</name>
<keyword evidence="3" id="KW-1185">Reference proteome</keyword>
<sequence>MSISINRSKAVGKYFTSTPKKPVQPDNLNDKKSIYIGWGMIIFALLSFIFLSIISFVIRYFGIKKLRKALVDKENYERDFEQYKKDYARAEPKPSDEQIDEWMDDDIDNIIEESLRKLDLEDGDYTAKPFIIGGPADLDDTRYALGKDGKIRYSHLNVLIVYLTDHNILTYRCENTLESGQILKDSTQEFPYKEITNIEIKTINKKISFVNDKTDYEKGVQQFAIYTSGGNVIEVTYSFSHDAYHQGELVNIGSQQTIKAVRKKLEEYKKRYQKYER</sequence>
<dbReference type="Proteomes" id="UP000503129">
    <property type="component" value="Chromosome"/>
</dbReference>
<protein>
    <submittedName>
        <fullName evidence="2">Uncharacterized protein</fullName>
    </submittedName>
</protein>
<keyword evidence="1" id="KW-0472">Membrane</keyword>
<evidence type="ECO:0000256" key="1">
    <source>
        <dbReference type="SAM" id="Phobius"/>
    </source>
</evidence>
<evidence type="ECO:0000313" key="3">
    <source>
        <dbReference type="Proteomes" id="UP000503129"/>
    </source>
</evidence>
<organism evidence="2 3">
    <name type="scientific">Brasilonema sennae CENA114</name>
    <dbReference type="NCBI Taxonomy" id="415709"/>
    <lineage>
        <taxon>Bacteria</taxon>
        <taxon>Bacillati</taxon>
        <taxon>Cyanobacteriota</taxon>
        <taxon>Cyanophyceae</taxon>
        <taxon>Nostocales</taxon>
        <taxon>Scytonemataceae</taxon>
        <taxon>Brasilonema</taxon>
        <taxon>Bromeliae group (in: Brasilonema)</taxon>
    </lineage>
</organism>
<dbReference type="AlphaFoldDB" id="A0A856MI48"/>
<gene>
    <name evidence="2" type="ORF">DP114_26145</name>
</gene>
<feature type="transmembrane region" description="Helical" evidence="1">
    <location>
        <begin position="35"/>
        <end position="58"/>
    </location>
</feature>
<dbReference type="KEGG" id="bsen:DP114_26145"/>
<keyword evidence="1" id="KW-0812">Transmembrane</keyword>
<evidence type="ECO:0000313" key="2">
    <source>
        <dbReference type="EMBL" id="QDL10923.1"/>
    </source>
</evidence>
<proteinExistence type="predicted"/>
<dbReference type="RefSeq" id="WP_171977475.1">
    <property type="nucleotide sequence ID" value="NZ_CAWOXK010000001.1"/>
</dbReference>
<dbReference type="EMBL" id="CP030118">
    <property type="protein sequence ID" value="QDL10923.1"/>
    <property type="molecule type" value="Genomic_DNA"/>
</dbReference>